<dbReference type="AlphaFoldDB" id="A0AAV2P592"/>
<keyword evidence="2" id="KW-1185">Reference proteome</keyword>
<dbReference type="EMBL" id="OZ034830">
    <property type="protein sequence ID" value="CAL1686788.1"/>
    <property type="molecule type" value="Genomic_DNA"/>
</dbReference>
<reference evidence="1" key="1">
    <citation type="submission" date="2024-04" db="EMBL/GenBank/DDBJ databases">
        <authorList>
            <consortium name="Molecular Ecology Group"/>
        </authorList>
    </citation>
    <scope>NUCLEOTIDE SEQUENCE</scope>
</reference>
<accession>A0AAV2P592</accession>
<organism evidence="1 2">
    <name type="scientific">Lasius platythorax</name>
    <dbReference type="NCBI Taxonomy" id="488582"/>
    <lineage>
        <taxon>Eukaryota</taxon>
        <taxon>Metazoa</taxon>
        <taxon>Ecdysozoa</taxon>
        <taxon>Arthropoda</taxon>
        <taxon>Hexapoda</taxon>
        <taxon>Insecta</taxon>
        <taxon>Pterygota</taxon>
        <taxon>Neoptera</taxon>
        <taxon>Endopterygota</taxon>
        <taxon>Hymenoptera</taxon>
        <taxon>Apocrita</taxon>
        <taxon>Aculeata</taxon>
        <taxon>Formicoidea</taxon>
        <taxon>Formicidae</taxon>
        <taxon>Formicinae</taxon>
        <taxon>Lasius</taxon>
        <taxon>Lasius</taxon>
    </lineage>
</organism>
<gene>
    <name evidence="1" type="ORF">LPLAT_LOCUS12114</name>
</gene>
<protein>
    <submittedName>
        <fullName evidence="1">Uncharacterized protein</fullName>
    </submittedName>
</protein>
<sequence>MNDLRNELHALYTLLRQRELNSDIAPRKRLVRENRLGFSESRMYPSHTVHAVYSKVDAAKEFSHRDESGNGVLSDFYRTAATSRYFSNFFRNISISFPHTTQKHRDT</sequence>
<evidence type="ECO:0000313" key="2">
    <source>
        <dbReference type="Proteomes" id="UP001497644"/>
    </source>
</evidence>
<evidence type="ECO:0000313" key="1">
    <source>
        <dbReference type="EMBL" id="CAL1686788.1"/>
    </source>
</evidence>
<name>A0AAV2P592_9HYME</name>
<dbReference type="Proteomes" id="UP001497644">
    <property type="component" value="Chromosome 7"/>
</dbReference>
<proteinExistence type="predicted"/>